<keyword evidence="7" id="KW-0378">Hydrolase</keyword>
<dbReference type="Proteomes" id="UP000297861">
    <property type="component" value="Unassembled WGS sequence"/>
</dbReference>
<dbReference type="GO" id="GO:0006516">
    <property type="term" value="P:glycoprotein catabolic process"/>
    <property type="evidence" value="ECO:0007669"/>
    <property type="project" value="TreeGrafter"/>
</dbReference>
<evidence type="ECO:0000256" key="3">
    <source>
        <dbReference type="ARBA" id="ARBA00022837"/>
    </source>
</evidence>
<comment type="caution">
    <text evidence="7">The sequence shown here is derived from an EMBL/GenBank/DDBJ whole genome shotgun (WGS) entry which is preliminary data.</text>
</comment>
<gene>
    <name evidence="7" type="ORF">E2605_02515</name>
</gene>
<reference evidence="7 8" key="1">
    <citation type="submission" date="2019-03" db="EMBL/GenBank/DDBJ databases">
        <title>San Antonio Military Medical Center submission to MRSN (WRAIR), pending publication.</title>
        <authorList>
            <person name="Blyth D.M."/>
            <person name="Mccarthy S.L."/>
            <person name="Schall S.E."/>
            <person name="Stam J.A."/>
            <person name="Ong A.C."/>
            <person name="Mcgann P.T."/>
        </authorList>
    </citation>
    <scope>NUCLEOTIDE SEQUENCE [LARGE SCALE GENOMIC DNA]</scope>
    <source>
        <strain evidence="7 8">MRSN571793</strain>
    </source>
</reference>
<dbReference type="Pfam" id="PF07971">
    <property type="entry name" value="Glyco_hydro_92"/>
    <property type="match status" value="1"/>
</dbReference>
<feature type="signal peptide" evidence="4">
    <location>
        <begin position="1"/>
        <end position="26"/>
    </location>
</feature>
<keyword evidence="4" id="KW-0732">Signal</keyword>
<dbReference type="Gene3D" id="1.20.1610.10">
    <property type="entry name" value="alpha-1,2-mannosidases domains"/>
    <property type="match status" value="1"/>
</dbReference>
<dbReference type="Gene3D" id="1.20.1050.60">
    <property type="entry name" value="alpha-1,2-mannosidase"/>
    <property type="match status" value="1"/>
</dbReference>
<dbReference type="PANTHER" id="PTHR12143">
    <property type="entry name" value="PEPTIDE N-GLYCANASE PNGASE -RELATED"/>
    <property type="match status" value="1"/>
</dbReference>
<dbReference type="InterPro" id="IPR005887">
    <property type="entry name" value="GH92_a_mannosidase_put"/>
</dbReference>
<protein>
    <submittedName>
        <fullName evidence="7">Glycoside hydrolase family 92 protein</fullName>
    </submittedName>
</protein>
<dbReference type="GO" id="GO:0030246">
    <property type="term" value="F:carbohydrate binding"/>
    <property type="evidence" value="ECO:0007669"/>
    <property type="project" value="InterPro"/>
</dbReference>
<dbReference type="NCBIfam" id="TIGR01180">
    <property type="entry name" value="aman2_put"/>
    <property type="match status" value="1"/>
</dbReference>
<organism evidence="7 8">
    <name type="scientific">Dysgonomonas capnocytophagoides</name>
    <dbReference type="NCBI Taxonomy" id="45254"/>
    <lineage>
        <taxon>Bacteria</taxon>
        <taxon>Pseudomonadati</taxon>
        <taxon>Bacteroidota</taxon>
        <taxon>Bacteroidia</taxon>
        <taxon>Bacteroidales</taxon>
        <taxon>Dysgonomonadaceae</taxon>
        <taxon>Dysgonomonas</taxon>
    </lineage>
</organism>
<feature type="domain" description="Glycosyl hydrolase family 92 N-terminal" evidence="6">
    <location>
        <begin position="34"/>
        <end position="279"/>
    </location>
</feature>
<evidence type="ECO:0000256" key="2">
    <source>
        <dbReference type="ARBA" id="ARBA00011245"/>
    </source>
</evidence>
<comment type="subunit">
    <text evidence="2">Monomer.</text>
</comment>
<keyword evidence="3" id="KW-0106">Calcium</keyword>
<feature type="chain" id="PRO_5021189825" evidence="4">
    <location>
        <begin position="27"/>
        <end position="768"/>
    </location>
</feature>
<dbReference type="GO" id="GO:0000224">
    <property type="term" value="F:peptide-N4-(N-acetyl-beta-glucosaminyl)asparagine amidase activity"/>
    <property type="evidence" value="ECO:0007669"/>
    <property type="project" value="TreeGrafter"/>
</dbReference>
<keyword evidence="8" id="KW-1185">Reference proteome</keyword>
<dbReference type="Gene3D" id="2.70.98.10">
    <property type="match status" value="1"/>
</dbReference>
<dbReference type="Gene3D" id="3.30.2080.10">
    <property type="entry name" value="GH92 mannosidase domain"/>
    <property type="match status" value="1"/>
</dbReference>
<sequence length="768" mass="86513">MILKRVRNILCLAVVLFQTIAMNSQSSVGKLTSYVNPFIGTGAVDKSLSGNNFPGAVVPFGMIQLSPDTRHAPDWAQASGYDYNDKVIVGFSHTHLSGTGVAEFFDVLLMPTTQNLGTGDKNYLSTDHLYESEFSHKQESASPGYYQVDLLKDNIKAELTATERAGFHRYAFPLGAQANVIIDLDHSLNKGSWSTRIINSQIRQIDEYTLLGYRLITGWAKLRKVYFYIRFSKPIKGNDTFDGNRLYTDNKIVNGSGLRSVFNFGQQDSVPLLAKVGLSGVSIENARQNLDAEIKDWDFDYVVQQAGEKWEKELQKIQVEATELQKEIFYTALYHTHIQPNIVSDVNGDYTAIDYTKAHVSDGQRAQYSTFSLWDTYRAAHPLYTILQPEGTADFVNSMLGQYKVYGYLPIWQLWGQENYCMIGNHAIPVIVDAVLKGVPGINAEAAYKAVKESSLISHPNSLFDVWEKYGYMPENIQTQSVSISLEIAYDDWCVAQLAKRLGKNDDYKHFMKRALFYKNLYNQETSFFQSKDDKGNWLTPFDPFKYGSNGGYPFTEGNAWQYFWYVPHDMSTLVEMVGGDKAFVKKLDDFFTLGHDENSGELNDNASGFIGQYAHGNEPSHHVSYLYNYAGEPAKTQFYVNKILTELYDTTSAGYAGNDDCGEMSAWYVFSALGFYPVNPANGVYVIGSPLVTKAVIDVGRDKTFIIYTPRKSEDQIYIQSVKLNGKPYQNTFIRHSDIVNGGTLDFVMGNKPSKWGAEPKNRPVDF</sequence>
<dbReference type="InterPro" id="IPR014718">
    <property type="entry name" value="GH-type_carb-bd"/>
</dbReference>
<feature type="domain" description="Glycosyl hydrolase family 92" evidence="5">
    <location>
        <begin position="285"/>
        <end position="752"/>
    </location>
</feature>
<name>A0A4Y8LD62_9BACT</name>
<evidence type="ECO:0000259" key="6">
    <source>
        <dbReference type="Pfam" id="PF17678"/>
    </source>
</evidence>
<evidence type="ECO:0000313" key="8">
    <source>
        <dbReference type="Proteomes" id="UP000297861"/>
    </source>
</evidence>
<evidence type="ECO:0000259" key="5">
    <source>
        <dbReference type="Pfam" id="PF07971"/>
    </source>
</evidence>
<dbReference type="SUPFAM" id="SSF48208">
    <property type="entry name" value="Six-hairpin glycosidases"/>
    <property type="match status" value="1"/>
</dbReference>
<dbReference type="GO" id="GO:0005975">
    <property type="term" value="P:carbohydrate metabolic process"/>
    <property type="evidence" value="ECO:0007669"/>
    <property type="project" value="InterPro"/>
</dbReference>
<dbReference type="FunFam" id="3.30.2080.10:FF:000001">
    <property type="entry name" value="Alpha-1,2-mannosidase subfamily"/>
    <property type="match status" value="1"/>
</dbReference>
<dbReference type="EMBL" id="SOML01000001">
    <property type="protein sequence ID" value="TFD98980.1"/>
    <property type="molecule type" value="Genomic_DNA"/>
</dbReference>
<dbReference type="FunFam" id="1.20.1050.60:FF:000001">
    <property type="entry name" value="Putative alpha-1,2-mannosidase"/>
    <property type="match status" value="1"/>
</dbReference>
<dbReference type="Pfam" id="PF17678">
    <property type="entry name" value="Glyco_hydro_92N"/>
    <property type="match status" value="1"/>
</dbReference>
<dbReference type="AlphaFoldDB" id="A0A4Y8LD62"/>
<comment type="cofactor">
    <cofactor evidence="1">
        <name>Ca(2+)</name>
        <dbReference type="ChEBI" id="CHEBI:29108"/>
    </cofactor>
</comment>
<dbReference type="InterPro" id="IPR012939">
    <property type="entry name" value="Glyco_hydro_92"/>
</dbReference>
<dbReference type="STRING" id="1121485.GCA_000426485_00179"/>
<evidence type="ECO:0000313" key="7">
    <source>
        <dbReference type="EMBL" id="TFD98980.1"/>
    </source>
</evidence>
<dbReference type="OrthoDB" id="9762711at2"/>
<evidence type="ECO:0000256" key="4">
    <source>
        <dbReference type="SAM" id="SignalP"/>
    </source>
</evidence>
<dbReference type="PANTHER" id="PTHR12143:SF39">
    <property type="entry name" value="SECRETED PROTEIN"/>
    <property type="match status" value="1"/>
</dbReference>
<dbReference type="RefSeq" id="WP_134435380.1">
    <property type="nucleotide sequence ID" value="NZ_SOML01000001.1"/>
</dbReference>
<dbReference type="InterPro" id="IPR050883">
    <property type="entry name" value="PNGase"/>
</dbReference>
<proteinExistence type="predicted"/>
<dbReference type="GO" id="GO:0005829">
    <property type="term" value="C:cytosol"/>
    <property type="evidence" value="ECO:0007669"/>
    <property type="project" value="TreeGrafter"/>
</dbReference>
<evidence type="ECO:0000256" key="1">
    <source>
        <dbReference type="ARBA" id="ARBA00001913"/>
    </source>
</evidence>
<dbReference type="InterPro" id="IPR008928">
    <property type="entry name" value="6-hairpin_glycosidase_sf"/>
</dbReference>
<dbReference type="InterPro" id="IPR041371">
    <property type="entry name" value="GH92_N"/>
</dbReference>
<accession>A0A4Y8LD62</accession>